<accession>A0A1G2SZ33</accession>
<dbReference type="EMBL" id="MHVH01000006">
    <property type="protein sequence ID" value="OHA90112.1"/>
    <property type="molecule type" value="Genomic_DNA"/>
</dbReference>
<dbReference type="SMART" id="SM00562">
    <property type="entry name" value="NDK"/>
    <property type="match status" value="1"/>
</dbReference>
<protein>
    <recommendedName>
        <fullName evidence="2">Nucleoside diphosphate kinase-like domain-containing protein</fullName>
    </recommendedName>
</protein>
<gene>
    <name evidence="3" type="ORF">A2838_00575</name>
</gene>
<dbReference type="Proteomes" id="UP000178107">
    <property type="component" value="Unassembled WGS sequence"/>
</dbReference>
<name>A0A1G2SZ33_9BACT</name>
<reference evidence="3 4" key="1">
    <citation type="journal article" date="2016" name="Nat. Commun.">
        <title>Thousands of microbial genomes shed light on interconnected biogeochemical processes in an aquifer system.</title>
        <authorList>
            <person name="Anantharaman K."/>
            <person name="Brown C.T."/>
            <person name="Hug L.A."/>
            <person name="Sharon I."/>
            <person name="Castelle C.J."/>
            <person name="Probst A.J."/>
            <person name="Thomas B.C."/>
            <person name="Singh A."/>
            <person name="Wilkins M.J."/>
            <person name="Karaoz U."/>
            <person name="Brodie E.L."/>
            <person name="Williams K.H."/>
            <person name="Hubbard S.S."/>
            <person name="Banfield J.F."/>
        </authorList>
    </citation>
    <scope>NUCLEOTIDE SEQUENCE [LARGE SCALE GENOMIC DNA]</scope>
</reference>
<evidence type="ECO:0000313" key="3">
    <source>
        <dbReference type="EMBL" id="OHA90112.1"/>
    </source>
</evidence>
<comment type="caution">
    <text evidence="3">The sequence shown here is derived from an EMBL/GenBank/DDBJ whole genome shotgun (WGS) entry which is preliminary data.</text>
</comment>
<proteinExistence type="inferred from homology"/>
<dbReference type="PROSITE" id="PS51374">
    <property type="entry name" value="NDPK_LIKE"/>
    <property type="match status" value="1"/>
</dbReference>
<dbReference type="SUPFAM" id="SSF54919">
    <property type="entry name" value="Nucleoside diphosphate kinase, NDK"/>
    <property type="match status" value="1"/>
</dbReference>
<comment type="caution">
    <text evidence="1">Lacks conserved residue(s) required for the propagation of feature annotation.</text>
</comment>
<dbReference type="AlphaFoldDB" id="A0A1G2SZ33"/>
<dbReference type="InterPro" id="IPR034907">
    <property type="entry name" value="NDK-like_dom"/>
</dbReference>
<evidence type="ECO:0000256" key="1">
    <source>
        <dbReference type="PROSITE-ProRule" id="PRU00706"/>
    </source>
</evidence>
<organism evidence="3 4">
    <name type="scientific">Candidatus Zambryskibacteria bacterium RIFCSPHIGHO2_01_FULL_46_25</name>
    <dbReference type="NCBI Taxonomy" id="1802738"/>
    <lineage>
        <taxon>Bacteria</taxon>
        <taxon>Candidatus Zambryskiibacteriota</taxon>
    </lineage>
</organism>
<sequence>MYVIKPEAMAYSGEIRTIIEKAGLIIIDTKVLVMPKWALKKLYPDLSEDLWSATCLAFASLAEAGLVIGENAVATLFRLSGTATAPGDCEPESIRIRFGQKNPFIIGEVRYYANAIHRPKNQQEAENDVRLFHQL</sequence>
<comment type="similarity">
    <text evidence="1">Belongs to the NDK family.</text>
</comment>
<dbReference type="Pfam" id="PF00334">
    <property type="entry name" value="NDK"/>
    <property type="match status" value="1"/>
</dbReference>
<evidence type="ECO:0000313" key="4">
    <source>
        <dbReference type="Proteomes" id="UP000178107"/>
    </source>
</evidence>
<dbReference type="InterPro" id="IPR036850">
    <property type="entry name" value="NDK-like_dom_sf"/>
</dbReference>
<evidence type="ECO:0000259" key="2">
    <source>
        <dbReference type="SMART" id="SM00562"/>
    </source>
</evidence>
<dbReference type="Gene3D" id="3.30.70.141">
    <property type="entry name" value="Nucleoside diphosphate kinase-like domain"/>
    <property type="match status" value="1"/>
</dbReference>
<feature type="domain" description="Nucleoside diphosphate kinase-like" evidence="2">
    <location>
        <begin position="3"/>
        <end position="134"/>
    </location>
</feature>